<keyword evidence="1" id="KW-0805">Transcription regulation</keyword>
<dbReference type="Proteomes" id="UP001060018">
    <property type="component" value="Chromosome"/>
</dbReference>
<dbReference type="AlphaFoldDB" id="A0A5B8IXC6"/>
<feature type="domain" description="HTH deoR-type" evidence="3">
    <location>
        <begin position="5"/>
        <end position="60"/>
    </location>
</feature>
<dbReference type="InterPro" id="IPR037171">
    <property type="entry name" value="NagB/RpiA_transferase-like"/>
</dbReference>
<evidence type="ECO:0000313" key="7">
    <source>
        <dbReference type="Proteomes" id="UP001060018"/>
    </source>
</evidence>
<proteinExistence type="predicted"/>
<sequence>MSTSAKVRQGQILELANTSGLASVEELSERFGVTASTIRRDLSRLTGEGKIARTYGGAMPLTAPVIESTFRQRNMENAVAKSAIGRKARSLVSEGQTILLDSGSTVASLAHELRDANELTVATTSLVVVEELAEAESVHVECLGGTLRHRSAAFVGPLAEYCLERMSFDSVFLGADAVTPDAICEADLVQTRLKEKMASRAQRVFVLADSSKLNQHPFHAWARLPEGWTLITDAQASENQLAPFKDANVEIILAG</sequence>
<evidence type="ECO:0000313" key="4">
    <source>
        <dbReference type="EMBL" id="QDY66727.1"/>
    </source>
</evidence>
<dbReference type="PANTHER" id="PTHR30363:SF44">
    <property type="entry name" value="AGA OPERON TRANSCRIPTIONAL REPRESSOR-RELATED"/>
    <property type="match status" value="1"/>
</dbReference>
<dbReference type="SUPFAM" id="SSF46785">
    <property type="entry name" value="Winged helix' DNA-binding domain"/>
    <property type="match status" value="1"/>
</dbReference>
<dbReference type="Pfam" id="PF08220">
    <property type="entry name" value="HTH_DeoR"/>
    <property type="match status" value="1"/>
</dbReference>
<dbReference type="PROSITE" id="PS51000">
    <property type="entry name" value="HTH_DEOR_2"/>
    <property type="match status" value="1"/>
</dbReference>
<dbReference type="GO" id="GO:0003700">
    <property type="term" value="F:DNA-binding transcription factor activity"/>
    <property type="evidence" value="ECO:0007669"/>
    <property type="project" value="InterPro"/>
</dbReference>
<dbReference type="InterPro" id="IPR036390">
    <property type="entry name" value="WH_DNA-bd_sf"/>
</dbReference>
<organism evidence="5 7">
    <name type="scientific">Glutamicibacter halophytocola</name>
    <dbReference type="NCBI Taxonomy" id="1933880"/>
    <lineage>
        <taxon>Bacteria</taxon>
        <taxon>Bacillati</taxon>
        <taxon>Actinomycetota</taxon>
        <taxon>Actinomycetes</taxon>
        <taxon>Micrococcales</taxon>
        <taxon>Micrococcaceae</taxon>
        <taxon>Glutamicibacter</taxon>
    </lineage>
</organism>
<evidence type="ECO:0000259" key="3">
    <source>
        <dbReference type="PROSITE" id="PS51000"/>
    </source>
</evidence>
<dbReference type="InterPro" id="IPR001034">
    <property type="entry name" value="DeoR_HTH"/>
</dbReference>
<dbReference type="GO" id="GO:0003677">
    <property type="term" value="F:DNA binding"/>
    <property type="evidence" value="ECO:0007669"/>
    <property type="project" value="UniProtKB-KW"/>
</dbReference>
<dbReference type="Pfam" id="PF00455">
    <property type="entry name" value="DeoRC"/>
    <property type="match status" value="1"/>
</dbReference>
<dbReference type="Gene3D" id="1.10.10.10">
    <property type="entry name" value="Winged helix-like DNA-binding domain superfamily/Winged helix DNA-binding domain"/>
    <property type="match status" value="1"/>
</dbReference>
<evidence type="ECO:0000256" key="2">
    <source>
        <dbReference type="ARBA" id="ARBA00023163"/>
    </source>
</evidence>
<dbReference type="InterPro" id="IPR036388">
    <property type="entry name" value="WH-like_DNA-bd_sf"/>
</dbReference>
<dbReference type="Gene3D" id="3.40.50.1360">
    <property type="match status" value="1"/>
</dbReference>
<dbReference type="SUPFAM" id="SSF100950">
    <property type="entry name" value="NagB/RpiA/CoA transferase-like"/>
    <property type="match status" value="1"/>
</dbReference>
<protein>
    <submittedName>
        <fullName evidence="5">DeoR/GlpR family DNA-binding transcription regulator</fullName>
    </submittedName>
    <submittedName>
        <fullName evidence="4">DeoR/GlpR transcriptional regulator</fullName>
    </submittedName>
</protein>
<dbReference type="RefSeq" id="WP_060703029.1">
    <property type="nucleotide sequence ID" value="NZ_CP012750.1"/>
</dbReference>
<name>A0A5B8IXC6_9MICC</name>
<dbReference type="EMBL" id="CP042260">
    <property type="protein sequence ID" value="QDY66727.1"/>
    <property type="molecule type" value="Genomic_DNA"/>
</dbReference>
<keyword evidence="2" id="KW-0804">Transcription</keyword>
<reference evidence="5" key="2">
    <citation type="journal article" date="2022" name="Pest Manag. Sci.">
        <title>Glutamicibacter halophytocola-mediated host fitness of potato tuber moth on Solanaceae crops.</title>
        <authorList>
            <person name="Wang W."/>
            <person name="Xiao G."/>
            <person name="Du G."/>
            <person name="Chang L."/>
            <person name="Yang Y."/>
            <person name="Ye J."/>
            <person name="Chen B."/>
        </authorList>
    </citation>
    <scope>NUCLEOTIDE SEQUENCE</scope>
    <source>
        <strain evidence="5">S2</strain>
    </source>
</reference>
<dbReference type="Proteomes" id="UP000320717">
    <property type="component" value="Chromosome"/>
</dbReference>
<dbReference type="KEGG" id="gar:AOZ07_16775"/>
<dbReference type="InterPro" id="IPR050313">
    <property type="entry name" value="Carb_Metab_HTH_regulators"/>
</dbReference>
<keyword evidence="6" id="KW-1185">Reference proteome</keyword>
<dbReference type="PANTHER" id="PTHR30363">
    <property type="entry name" value="HTH-TYPE TRANSCRIPTIONAL REGULATOR SRLR-RELATED"/>
    <property type="match status" value="1"/>
</dbReference>
<gene>
    <name evidence="4" type="ORF">FQA45_10560</name>
    <name evidence="5" type="ORF">NUH22_16435</name>
</gene>
<reference evidence="4 6" key="1">
    <citation type="submission" date="2019-07" db="EMBL/GenBank/DDBJ databases">
        <title>Complete Genome Sequence of drought tolerant Plant Growth-Promoting Rhizobacterium Glutamicibacter halophytocola DR408.</title>
        <authorList>
            <person name="Nishu S.D."/>
            <person name="Lee T.K."/>
        </authorList>
    </citation>
    <scope>NUCLEOTIDE SEQUENCE [LARGE SCALE GENOMIC DNA]</scope>
    <source>
        <strain evidence="4 6">DR408</strain>
    </source>
</reference>
<dbReference type="InterPro" id="IPR014036">
    <property type="entry name" value="DeoR-like_C"/>
</dbReference>
<keyword evidence="5" id="KW-0238">DNA-binding</keyword>
<evidence type="ECO:0000313" key="5">
    <source>
        <dbReference type="EMBL" id="UUX58856.1"/>
    </source>
</evidence>
<evidence type="ECO:0000256" key="1">
    <source>
        <dbReference type="ARBA" id="ARBA00023015"/>
    </source>
</evidence>
<dbReference type="PRINTS" id="PR00037">
    <property type="entry name" value="HTHLACR"/>
</dbReference>
<dbReference type="EMBL" id="CP102487">
    <property type="protein sequence ID" value="UUX58856.1"/>
    <property type="molecule type" value="Genomic_DNA"/>
</dbReference>
<evidence type="ECO:0000313" key="6">
    <source>
        <dbReference type="Proteomes" id="UP000320717"/>
    </source>
</evidence>
<dbReference type="OrthoDB" id="7688673at2"/>
<dbReference type="SMART" id="SM00420">
    <property type="entry name" value="HTH_DEOR"/>
    <property type="match status" value="1"/>
</dbReference>
<dbReference type="SMART" id="SM01134">
    <property type="entry name" value="DeoRC"/>
    <property type="match status" value="1"/>
</dbReference>
<accession>A0A5B8IXC6</accession>